<dbReference type="Proteomes" id="UP000677913">
    <property type="component" value="Unassembled WGS sequence"/>
</dbReference>
<keyword evidence="3 8" id="KW-0418">Kinase</keyword>
<keyword evidence="1" id="KW-0808">Transferase</keyword>
<keyword evidence="4 5" id="KW-0067">ATP-binding</keyword>
<feature type="compositionally biased region" description="Gly residues" evidence="6">
    <location>
        <begin position="406"/>
        <end position="419"/>
    </location>
</feature>
<dbReference type="Gene3D" id="3.30.200.20">
    <property type="entry name" value="Phosphorylase Kinase, domain 1"/>
    <property type="match status" value="1"/>
</dbReference>
<dbReference type="PROSITE" id="PS50011">
    <property type="entry name" value="PROTEIN_KINASE_DOM"/>
    <property type="match status" value="1"/>
</dbReference>
<accession>A0A8J7WMC1</accession>
<dbReference type="EMBL" id="JAGSXH010000026">
    <property type="protein sequence ID" value="MBS2963425.1"/>
    <property type="molecule type" value="Genomic_DNA"/>
</dbReference>
<sequence length="428" mass="44323">MTLIGRYVLEERLGQGGMGCVWRARDLLLGRQVAIKLTDLAGAARGPAERRLHREAMVISGLTERRLARVFDYFETGEGSFIVMELVQGESLSARVKREGPLPLADAVGIVAECAEALHAAHRAGVVHRDVKPSNIMLTGPSGRDVKIVDFGIAARTRPAAGCGARAYEQLEAETETMTGNIVGTIAYLAPERITGAPDSPAGDLYSLGVVFYQLLSGRLPIEATEPIAMLCAHADGRVEPLPAHIPPAVAELCFRLLARDPADRPPSGAFAAAQLRALDLDHPERLWSSGYPAGRHARTTLAASGPALALRERSGGRQIKALVAAVSLATMAAAGGTAWLVTGFDTQAAAGAARQNTTSAPSTAPASASSNPAHVVSAVVPTTHSPKPGVTTPAAHAASVQGVTDGKGAGPAAGNGGPGHDKKKHHG</sequence>
<name>A0A8J7WMC1_9ACTN</name>
<evidence type="ECO:0000256" key="4">
    <source>
        <dbReference type="ARBA" id="ARBA00022840"/>
    </source>
</evidence>
<dbReference type="AlphaFoldDB" id="A0A8J7WMC1"/>
<dbReference type="InterPro" id="IPR017441">
    <property type="entry name" value="Protein_kinase_ATP_BS"/>
</dbReference>
<dbReference type="PROSITE" id="PS00107">
    <property type="entry name" value="PROTEIN_KINASE_ATP"/>
    <property type="match status" value="1"/>
</dbReference>
<dbReference type="RefSeq" id="WP_211467116.1">
    <property type="nucleotide sequence ID" value="NZ_JAGSXH010000026.1"/>
</dbReference>
<dbReference type="PANTHER" id="PTHR43289:SF30">
    <property type="entry name" value="NON-SPECIFIC SERINE_THREONINE PROTEIN KINASE"/>
    <property type="match status" value="1"/>
</dbReference>
<dbReference type="SUPFAM" id="SSF56112">
    <property type="entry name" value="Protein kinase-like (PK-like)"/>
    <property type="match status" value="1"/>
</dbReference>
<feature type="domain" description="Protein kinase" evidence="7">
    <location>
        <begin position="7"/>
        <end position="286"/>
    </location>
</feature>
<proteinExistence type="predicted"/>
<comment type="caution">
    <text evidence="8">The sequence shown here is derived from an EMBL/GenBank/DDBJ whole genome shotgun (WGS) entry which is preliminary data.</text>
</comment>
<dbReference type="InterPro" id="IPR011009">
    <property type="entry name" value="Kinase-like_dom_sf"/>
</dbReference>
<dbReference type="InterPro" id="IPR008271">
    <property type="entry name" value="Ser/Thr_kinase_AS"/>
</dbReference>
<dbReference type="CDD" id="cd14014">
    <property type="entry name" value="STKc_PknB_like"/>
    <property type="match status" value="1"/>
</dbReference>
<dbReference type="InterPro" id="IPR000719">
    <property type="entry name" value="Prot_kinase_dom"/>
</dbReference>
<feature type="region of interest" description="Disordered" evidence="6">
    <location>
        <begin position="382"/>
        <end position="428"/>
    </location>
</feature>
<evidence type="ECO:0000259" key="7">
    <source>
        <dbReference type="PROSITE" id="PS50011"/>
    </source>
</evidence>
<dbReference type="GO" id="GO:0005524">
    <property type="term" value="F:ATP binding"/>
    <property type="evidence" value="ECO:0007669"/>
    <property type="project" value="UniProtKB-UniRule"/>
</dbReference>
<evidence type="ECO:0000313" key="9">
    <source>
        <dbReference type="Proteomes" id="UP000677913"/>
    </source>
</evidence>
<organism evidence="8 9">
    <name type="scientific">Actinocrinis puniceicyclus</name>
    <dbReference type="NCBI Taxonomy" id="977794"/>
    <lineage>
        <taxon>Bacteria</taxon>
        <taxon>Bacillati</taxon>
        <taxon>Actinomycetota</taxon>
        <taxon>Actinomycetes</taxon>
        <taxon>Catenulisporales</taxon>
        <taxon>Actinospicaceae</taxon>
        <taxon>Actinocrinis</taxon>
    </lineage>
</organism>
<protein>
    <submittedName>
        <fullName evidence="8">Serine/threonine protein kinase</fullName>
    </submittedName>
</protein>
<dbReference type="Gene3D" id="1.10.510.10">
    <property type="entry name" value="Transferase(Phosphotransferase) domain 1"/>
    <property type="match status" value="1"/>
</dbReference>
<gene>
    <name evidence="8" type="ORF">KGA66_10235</name>
</gene>
<evidence type="ECO:0000256" key="6">
    <source>
        <dbReference type="SAM" id="MobiDB-lite"/>
    </source>
</evidence>
<evidence type="ECO:0000256" key="1">
    <source>
        <dbReference type="ARBA" id="ARBA00022679"/>
    </source>
</evidence>
<evidence type="ECO:0000256" key="2">
    <source>
        <dbReference type="ARBA" id="ARBA00022741"/>
    </source>
</evidence>
<keyword evidence="2 5" id="KW-0547">Nucleotide-binding</keyword>
<dbReference type="SMART" id="SM00220">
    <property type="entry name" value="S_TKc"/>
    <property type="match status" value="1"/>
</dbReference>
<keyword evidence="8" id="KW-0723">Serine/threonine-protein kinase</keyword>
<dbReference type="GO" id="GO:0004674">
    <property type="term" value="F:protein serine/threonine kinase activity"/>
    <property type="evidence" value="ECO:0007669"/>
    <property type="project" value="UniProtKB-KW"/>
</dbReference>
<evidence type="ECO:0000313" key="8">
    <source>
        <dbReference type="EMBL" id="MBS2963425.1"/>
    </source>
</evidence>
<dbReference type="Pfam" id="PF00069">
    <property type="entry name" value="Pkinase"/>
    <property type="match status" value="1"/>
</dbReference>
<feature type="binding site" evidence="5">
    <location>
        <position position="36"/>
    </location>
    <ligand>
        <name>ATP</name>
        <dbReference type="ChEBI" id="CHEBI:30616"/>
    </ligand>
</feature>
<reference evidence="8" key="1">
    <citation type="submission" date="2021-04" db="EMBL/GenBank/DDBJ databases">
        <title>Genome based classification of Actinospica acidithermotolerans sp. nov., an actinobacterium isolated from an Indonesian hot spring.</title>
        <authorList>
            <person name="Kusuma A.B."/>
            <person name="Putra K.E."/>
            <person name="Nafisah S."/>
            <person name="Loh J."/>
            <person name="Nouioui I."/>
            <person name="Goodfellow M."/>
        </authorList>
    </citation>
    <scope>NUCLEOTIDE SEQUENCE</scope>
    <source>
        <strain evidence="8">DSM 45618</strain>
    </source>
</reference>
<dbReference type="PROSITE" id="PS00108">
    <property type="entry name" value="PROTEIN_KINASE_ST"/>
    <property type="match status" value="1"/>
</dbReference>
<evidence type="ECO:0000256" key="3">
    <source>
        <dbReference type="ARBA" id="ARBA00022777"/>
    </source>
</evidence>
<dbReference type="PANTHER" id="PTHR43289">
    <property type="entry name" value="MITOGEN-ACTIVATED PROTEIN KINASE KINASE KINASE 20-RELATED"/>
    <property type="match status" value="1"/>
</dbReference>
<evidence type="ECO:0000256" key="5">
    <source>
        <dbReference type="PROSITE-ProRule" id="PRU10141"/>
    </source>
</evidence>
<keyword evidence="9" id="KW-1185">Reference proteome</keyword>